<sequence>MKLTHYQIEHIKEYIDRQNIWYDDIKDELLDHLICAVEVEMETNEIKFIDALGKVLTEVNPNELQRQKLKVEHIQTFKDLASELKAFVSTKKVIFTLAATAISYAVIRFSVDLEEAMKVFQPAMILALMLSFAIPTVSNRALRPLKNAYFISRLNTIYTSAFLASSIINLLALDWLIVHPKALIIYITIFICFVIAGFLLMNKTMLKLKARVA</sequence>
<dbReference type="EMBL" id="FOIR01000002">
    <property type="protein sequence ID" value="SEW29567.1"/>
    <property type="molecule type" value="Genomic_DNA"/>
</dbReference>
<proteinExistence type="predicted"/>
<evidence type="ECO:0000313" key="2">
    <source>
        <dbReference type="EMBL" id="SEW29567.1"/>
    </source>
</evidence>
<dbReference type="Proteomes" id="UP000199437">
    <property type="component" value="Unassembled WGS sequence"/>
</dbReference>
<dbReference type="GeneID" id="99987260"/>
<protein>
    <submittedName>
        <fullName evidence="2">Uncharacterized protein</fullName>
    </submittedName>
</protein>
<keyword evidence="1" id="KW-1133">Transmembrane helix</keyword>
<dbReference type="STRING" id="1267423.SAMN05216290_2566"/>
<keyword evidence="1" id="KW-0472">Membrane</keyword>
<keyword evidence="3" id="KW-1185">Reference proteome</keyword>
<dbReference type="RefSeq" id="WP_090258965.1">
    <property type="nucleotide sequence ID" value="NZ_FOIR01000002.1"/>
</dbReference>
<gene>
    <name evidence="2" type="ORF">SAMN05216290_2566</name>
</gene>
<name>A0A1I0QQ46_9BACT</name>
<dbReference type="OrthoDB" id="1188278at2"/>
<evidence type="ECO:0000256" key="1">
    <source>
        <dbReference type="SAM" id="Phobius"/>
    </source>
</evidence>
<reference evidence="3" key="1">
    <citation type="submission" date="2016-10" db="EMBL/GenBank/DDBJ databases">
        <authorList>
            <person name="Varghese N."/>
            <person name="Submissions S."/>
        </authorList>
    </citation>
    <scope>NUCLEOTIDE SEQUENCE [LARGE SCALE GENOMIC DNA]</scope>
    <source>
        <strain evidence="3">CGMCC 1.12402</strain>
    </source>
</reference>
<organism evidence="2 3">
    <name type="scientific">Roseivirga pacifica</name>
    <dbReference type="NCBI Taxonomy" id="1267423"/>
    <lineage>
        <taxon>Bacteria</taxon>
        <taxon>Pseudomonadati</taxon>
        <taxon>Bacteroidota</taxon>
        <taxon>Cytophagia</taxon>
        <taxon>Cytophagales</taxon>
        <taxon>Roseivirgaceae</taxon>
        <taxon>Roseivirga</taxon>
    </lineage>
</organism>
<dbReference type="AlphaFoldDB" id="A0A1I0QQ46"/>
<feature type="transmembrane region" description="Helical" evidence="1">
    <location>
        <begin position="154"/>
        <end position="177"/>
    </location>
</feature>
<evidence type="ECO:0000313" key="3">
    <source>
        <dbReference type="Proteomes" id="UP000199437"/>
    </source>
</evidence>
<keyword evidence="1" id="KW-0812">Transmembrane</keyword>
<accession>A0A1I0QQ46</accession>
<feature type="transmembrane region" description="Helical" evidence="1">
    <location>
        <begin position="93"/>
        <end position="111"/>
    </location>
</feature>
<feature type="transmembrane region" description="Helical" evidence="1">
    <location>
        <begin position="123"/>
        <end position="142"/>
    </location>
</feature>
<feature type="transmembrane region" description="Helical" evidence="1">
    <location>
        <begin position="183"/>
        <end position="201"/>
    </location>
</feature>